<dbReference type="InterPro" id="IPR029032">
    <property type="entry name" value="AhpD-like"/>
</dbReference>
<reference evidence="2 3" key="2">
    <citation type="submission" date="2020-02" db="EMBL/GenBank/DDBJ databases">
        <title>Erythrobacter dongmakensis sp. nov., isolated from a tidal mudflat.</title>
        <authorList>
            <person name="Kim I.S."/>
        </authorList>
    </citation>
    <scope>NUCLEOTIDE SEQUENCE [LARGE SCALE GENOMIC DNA]</scope>
    <source>
        <strain evidence="2 3">GH3-10</strain>
    </source>
</reference>
<proteinExistence type="predicted"/>
<feature type="domain" description="Carboxymuconolactone decarboxylase-like" evidence="1">
    <location>
        <begin position="36"/>
        <end position="114"/>
    </location>
</feature>
<organism evidence="2 3">
    <name type="scientific">Aurantiacibacter rhizosphaerae</name>
    <dbReference type="NCBI Taxonomy" id="2691582"/>
    <lineage>
        <taxon>Bacteria</taxon>
        <taxon>Pseudomonadati</taxon>
        <taxon>Pseudomonadota</taxon>
        <taxon>Alphaproteobacteria</taxon>
        <taxon>Sphingomonadales</taxon>
        <taxon>Erythrobacteraceae</taxon>
        <taxon>Aurantiacibacter</taxon>
    </lineage>
</organism>
<name>A0A844XAD1_9SPHN</name>
<dbReference type="InterPro" id="IPR003779">
    <property type="entry name" value="CMD-like"/>
</dbReference>
<comment type="caution">
    <text evidence="2">The sequence shown here is derived from an EMBL/GenBank/DDBJ whole genome shotgun (WGS) entry which is preliminary data.</text>
</comment>
<dbReference type="Gene3D" id="1.20.1290.10">
    <property type="entry name" value="AhpD-like"/>
    <property type="match status" value="1"/>
</dbReference>
<dbReference type="Proteomes" id="UP000461409">
    <property type="component" value="Unassembled WGS sequence"/>
</dbReference>
<dbReference type="Pfam" id="PF02627">
    <property type="entry name" value="CMD"/>
    <property type="match status" value="1"/>
</dbReference>
<dbReference type="SUPFAM" id="SSF69118">
    <property type="entry name" value="AhpD-like"/>
    <property type="match status" value="1"/>
</dbReference>
<dbReference type="PANTHER" id="PTHR33570">
    <property type="entry name" value="4-CARBOXYMUCONOLACTONE DECARBOXYLASE FAMILY PROTEIN"/>
    <property type="match status" value="1"/>
</dbReference>
<protein>
    <submittedName>
        <fullName evidence="2">Carboxymuconolactone decarboxylase family protein</fullName>
    </submittedName>
</protein>
<dbReference type="RefSeq" id="WP_160484990.1">
    <property type="nucleotide sequence ID" value="NZ_WUBR01000001.1"/>
</dbReference>
<sequence>MSEDDKDLEQQGLEVLAKLGWGQNEGTRELDEDMWRIITETNFGTIWSRPGLSLRERELICISILIARGAHGVAMHFKNAHHVGFTEEELKEIVLQTIPYAGLPRALGAMAQLKKTLSGEEPKL</sequence>
<accession>A0A844XAD1</accession>
<evidence type="ECO:0000313" key="3">
    <source>
        <dbReference type="Proteomes" id="UP000461409"/>
    </source>
</evidence>
<dbReference type="EMBL" id="WUBR01000001">
    <property type="protein sequence ID" value="MWV27421.1"/>
    <property type="molecule type" value="Genomic_DNA"/>
</dbReference>
<dbReference type="AlphaFoldDB" id="A0A844XAD1"/>
<evidence type="ECO:0000313" key="2">
    <source>
        <dbReference type="EMBL" id="MWV27421.1"/>
    </source>
</evidence>
<dbReference type="GO" id="GO:0051920">
    <property type="term" value="F:peroxiredoxin activity"/>
    <property type="evidence" value="ECO:0007669"/>
    <property type="project" value="InterPro"/>
</dbReference>
<keyword evidence="3" id="KW-1185">Reference proteome</keyword>
<evidence type="ECO:0000259" key="1">
    <source>
        <dbReference type="Pfam" id="PF02627"/>
    </source>
</evidence>
<dbReference type="InterPro" id="IPR052512">
    <property type="entry name" value="4CMD/NDH-1_regulator"/>
</dbReference>
<reference evidence="2 3" key="1">
    <citation type="submission" date="2019-12" db="EMBL/GenBank/DDBJ databases">
        <authorList>
            <person name="Lee S.D."/>
        </authorList>
    </citation>
    <scope>NUCLEOTIDE SEQUENCE [LARGE SCALE GENOMIC DNA]</scope>
    <source>
        <strain evidence="2 3">GH3-10</strain>
    </source>
</reference>
<gene>
    <name evidence="2" type="ORF">GRF63_05835</name>
</gene>
<dbReference type="PANTHER" id="PTHR33570:SF2">
    <property type="entry name" value="CARBOXYMUCONOLACTONE DECARBOXYLASE-LIKE DOMAIN-CONTAINING PROTEIN"/>
    <property type="match status" value="1"/>
</dbReference>